<sequence length="156" mass="17599">MANSIMEFEILGIPSISNLAIEGTQSLFQFRRNPQTNENQQGVVIVNIRRTHTFVCAIQPKINREIEIEEETARKKSTVNKGDNRSYSTDTHTSIVCADGLECVRSRVRSMRVLTSIISSSNIRGSKNQHHRCSLPPPLPTYGELCVCIVQWVSLR</sequence>
<comment type="caution">
    <text evidence="1">The sequence shown here is derived from an EMBL/GenBank/DDBJ whole genome shotgun (WGS) entry which is preliminary data.</text>
</comment>
<proteinExistence type="predicted"/>
<gene>
    <name evidence="1" type="ORF">L2E82_25412</name>
</gene>
<evidence type="ECO:0000313" key="1">
    <source>
        <dbReference type="EMBL" id="KAI3753360.1"/>
    </source>
</evidence>
<dbReference type="EMBL" id="CM042012">
    <property type="protein sequence ID" value="KAI3753360.1"/>
    <property type="molecule type" value="Genomic_DNA"/>
</dbReference>
<keyword evidence="2" id="KW-1185">Reference proteome</keyword>
<reference evidence="1 2" key="2">
    <citation type="journal article" date="2022" name="Mol. Ecol. Resour.">
        <title>The genomes of chicory, endive, great burdock and yacon provide insights into Asteraceae paleo-polyploidization history and plant inulin production.</title>
        <authorList>
            <person name="Fan W."/>
            <person name="Wang S."/>
            <person name="Wang H."/>
            <person name="Wang A."/>
            <person name="Jiang F."/>
            <person name="Liu H."/>
            <person name="Zhao H."/>
            <person name="Xu D."/>
            <person name="Zhang Y."/>
        </authorList>
    </citation>
    <scope>NUCLEOTIDE SEQUENCE [LARGE SCALE GENOMIC DNA]</scope>
    <source>
        <strain evidence="2">cv. Punajuju</strain>
        <tissue evidence="1">Leaves</tissue>
    </source>
</reference>
<dbReference type="Proteomes" id="UP001055811">
    <property type="component" value="Linkage Group LG04"/>
</dbReference>
<organism evidence="1 2">
    <name type="scientific">Cichorium intybus</name>
    <name type="common">Chicory</name>
    <dbReference type="NCBI Taxonomy" id="13427"/>
    <lineage>
        <taxon>Eukaryota</taxon>
        <taxon>Viridiplantae</taxon>
        <taxon>Streptophyta</taxon>
        <taxon>Embryophyta</taxon>
        <taxon>Tracheophyta</taxon>
        <taxon>Spermatophyta</taxon>
        <taxon>Magnoliopsida</taxon>
        <taxon>eudicotyledons</taxon>
        <taxon>Gunneridae</taxon>
        <taxon>Pentapetalae</taxon>
        <taxon>asterids</taxon>
        <taxon>campanulids</taxon>
        <taxon>Asterales</taxon>
        <taxon>Asteraceae</taxon>
        <taxon>Cichorioideae</taxon>
        <taxon>Cichorieae</taxon>
        <taxon>Cichoriinae</taxon>
        <taxon>Cichorium</taxon>
    </lineage>
</organism>
<protein>
    <submittedName>
        <fullName evidence="1">Uncharacterized protein</fullName>
    </submittedName>
</protein>
<evidence type="ECO:0000313" key="2">
    <source>
        <dbReference type="Proteomes" id="UP001055811"/>
    </source>
</evidence>
<accession>A0ACB9E3E7</accession>
<name>A0ACB9E3E7_CICIN</name>
<reference evidence="2" key="1">
    <citation type="journal article" date="2022" name="Mol. Ecol. Resour.">
        <title>The genomes of chicory, endive, great burdock and yacon provide insights into Asteraceae palaeo-polyploidization history and plant inulin production.</title>
        <authorList>
            <person name="Fan W."/>
            <person name="Wang S."/>
            <person name="Wang H."/>
            <person name="Wang A."/>
            <person name="Jiang F."/>
            <person name="Liu H."/>
            <person name="Zhao H."/>
            <person name="Xu D."/>
            <person name="Zhang Y."/>
        </authorList>
    </citation>
    <scope>NUCLEOTIDE SEQUENCE [LARGE SCALE GENOMIC DNA]</scope>
    <source>
        <strain evidence="2">cv. Punajuju</strain>
    </source>
</reference>